<sequence>MKNNEKKVQLFMILFGVFVFGYTIYEFSIGRYSESQSWIFVIEALASIALIFLPQVIRKLFKIEVPTSIIYFYWFFLLISAFIGTGLHVISYISFWDKILHAVSPMLLTALGYGLIGFFMKRAKIADSSPWLFLLFGFAFAGLCGVFWEFWEFGCDQFFSMNLQRYIASNGAALVGRAALMDTMGDLITNTIGALIMGIFAWSKSRKNPSYFENYRITKKKN</sequence>
<evidence type="ECO:0000256" key="1">
    <source>
        <dbReference type="SAM" id="Phobius"/>
    </source>
</evidence>
<evidence type="ECO:0000313" key="2">
    <source>
        <dbReference type="EMBL" id="EOL46091.1"/>
    </source>
</evidence>
<reference evidence="2 3" key="1">
    <citation type="submission" date="2013-02" db="EMBL/GenBank/DDBJ databases">
        <title>The Genome Sequence of Enterococcus phoeniculicola BAA-412.</title>
        <authorList>
            <consortium name="The Broad Institute Genome Sequencing Platform"/>
            <consortium name="The Broad Institute Genome Sequencing Center for Infectious Disease"/>
            <person name="Earl A.M."/>
            <person name="Gilmore M.S."/>
            <person name="Lebreton F."/>
            <person name="Walker B."/>
            <person name="Young S.K."/>
            <person name="Zeng Q."/>
            <person name="Gargeya S."/>
            <person name="Fitzgerald M."/>
            <person name="Haas B."/>
            <person name="Abouelleil A."/>
            <person name="Alvarado L."/>
            <person name="Arachchi H.M."/>
            <person name="Berlin A.M."/>
            <person name="Chapman S.B."/>
            <person name="Dewar J."/>
            <person name="Goldberg J."/>
            <person name="Griggs A."/>
            <person name="Gujja S."/>
            <person name="Hansen M."/>
            <person name="Howarth C."/>
            <person name="Imamovic A."/>
            <person name="Larimer J."/>
            <person name="McCowan C."/>
            <person name="Murphy C."/>
            <person name="Neiman D."/>
            <person name="Pearson M."/>
            <person name="Priest M."/>
            <person name="Roberts A."/>
            <person name="Saif S."/>
            <person name="Shea T."/>
            <person name="Sisk P."/>
            <person name="Sykes S."/>
            <person name="Wortman J."/>
            <person name="Nusbaum C."/>
            <person name="Birren B."/>
        </authorList>
    </citation>
    <scope>NUCLEOTIDE SEQUENCE [LARGE SCALE GENOMIC DNA]</scope>
    <source>
        <strain evidence="2 3">ATCC BAA-412</strain>
    </source>
</reference>
<proteinExistence type="predicted"/>
<dbReference type="Proteomes" id="UP000013785">
    <property type="component" value="Unassembled WGS sequence"/>
</dbReference>
<keyword evidence="1" id="KW-1133">Transmembrane helix</keyword>
<feature type="transmembrane region" description="Helical" evidence="1">
    <location>
        <begin position="99"/>
        <end position="119"/>
    </location>
</feature>
<name>R3WE08_9ENTE</name>
<keyword evidence="3" id="KW-1185">Reference proteome</keyword>
<dbReference type="EMBL" id="AJAT01000011">
    <property type="protein sequence ID" value="EOL46091.1"/>
    <property type="molecule type" value="Genomic_DNA"/>
</dbReference>
<dbReference type="HOGENOM" id="CLU_070751_1_0_9"/>
<dbReference type="AlphaFoldDB" id="R3WE08"/>
<dbReference type="eggNOG" id="ENOG5032ZGM">
    <property type="taxonomic scope" value="Bacteria"/>
</dbReference>
<dbReference type="OrthoDB" id="4966203at2"/>
<accession>R3WE08</accession>
<organism evidence="2 3">
    <name type="scientific">Enterococcus phoeniculicola ATCC BAA-412</name>
    <dbReference type="NCBI Taxonomy" id="1158610"/>
    <lineage>
        <taxon>Bacteria</taxon>
        <taxon>Bacillati</taxon>
        <taxon>Bacillota</taxon>
        <taxon>Bacilli</taxon>
        <taxon>Lactobacillales</taxon>
        <taxon>Enterococcaceae</taxon>
        <taxon>Enterococcus</taxon>
    </lineage>
</organism>
<feature type="transmembrane region" description="Helical" evidence="1">
    <location>
        <begin position="69"/>
        <end position="93"/>
    </location>
</feature>
<dbReference type="STRING" id="154621.RV11_GL001183"/>
<evidence type="ECO:0000313" key="3">
    <source>
        <dbReference type="Proteomes" id="UP000013785"/>
    </source>
</evidence>
<feature type="transmembrane region" description="Helical" evidence="1">
    <location>
        <begin position="37"/>
        <end position="57"/>
    </location>
</feature>
<dbReference type="PATRIC" id="fig|1158610.3.peg.875"/>
<dbReference type="RefSeq" id="WP_010767569.1">
    <property type="nucleotide sequence ID" value="NZ_ASWE01000002.1"/>
</dbReference>
<keyword evidence="1" id="KW-0472">Membrane</keyword>
<feature type="transmembrane region" description="Helical" evidence="1">
    <location>
        <begin position="187"/>
        <end position="203"/>
    </location>
</feature>
<feature type="transmembrane region" description="Helical" evidence="1">
    <location>
        <begin position="7"/>
        <end position="25"/>
    </location>
</feature>
<keyword evidence="1" id="KW-0812">Transmembrane</keyword>
<gene>
    <name evidence="2" type="ORF">UC3_00896</name>
</gene>
<comment type="caution">
    <text evidence="2">The sequence shown here is derived from an EMBL/GenBank/DDBJ whole genome shotgun (WGS) entry which is preliminary data.</text>
</comment>
<dbReference type="Pfam" id="PF09997">
    <property type="entry name" value="DUF2238"/>
    <property type="match status" value="1"/>
</dbReference>
<feature type="transmembrane region" description="Helical" evidence="1">
    <location>
        <begin position="131"/>
        <end position="151"/>
    </location>
</feature>
<dbReference type="InterPro" id="IPR014509">
    <property type="entry name" value="YjdF-like"/>
</dbReference>
<protein>
    <submittedName>
        <fullName evidence="2">Uncharacterized protein</fullName>
    </submittedName>
</protein>